<proteinExistence type="predicted"/>
<evidence type="ECO:0000313" key="1">
    <source>
        <dbReference type="EMBL" id="GGO91026.1"/>
    </source>
</evidence>
<protein>
    <recommendedName>
        <fullName evidence="3">DUF4262 domain-containing protein</fullName>
    </recommendedName>
</protein>
<dbReference type="Proteomes" id="UP000655410">
    <property type="component" value="Unassembled WGS sequence"/>
</dbReference>
<organism evidence="1 2">
    <name type="scientific">Nocardioides phosphati</name>
    <dbReference type="NCBI Taxonomy" id="1867775"/>
    <lineage>
        <taxon>Bacteria</taxon>
        <taxon>Bacillati</taxon>
        <taxon>Actinomycetota</taxon>
        <taxon>Actinomycetes</taxon>
        <taxon>Propionibacteriales</taxon>
        <taxon>Nocardioidaceae</taxon>
        <taxon>Nocardioides</taxon>
    </lineage>
</organism>
<evidence type="ECO:0008006" key="3">
    <source>
        <dbReference type="Google" id="ProtNLM"/>
    </source>
</evidence>
<reference evidence="2" key="1">
    <citation type="journal article" date="2019" name="Int. J. Syst. Evol. Microbiol.">
        <title>The Global Catalogue of Microorganisms (GCM) 10K type strain sequencing project: providing services to taxonomists for standard genome sequencing and annotation.</title>
        <authorList>
            <consortium name="The Broad Institute Genomics Platform"/>
            <consortium name="The Broad Institute Genome Sequencing Center for Infectious Disease"/>
            <person name="Wu L."/>
            <person name="Ma J."/>
        </authorList>
    </citation>
    <scope>NUCLEOTIDE SEQUENCE [LARGE SCALE GENOMIC DNA]</scope>
    <source>
        <strain evidence="2">CGMCC 4.7371</strain>
    </source>
</reference>
<comment type="caution">
    <text evidence="1">The sequence shown here is derived from an EMBL/GenBank/DDBJ whole genome shotgun (WGS) entry which is preliminary data.</text>
</comment>
<accession>A0ABQ2NAV7</accession>
<sequence length="181" mass="19146">MGTFNWDWENGGPPDDAYSRVTRDLAAVCGDFVAWLDRLPGELTTTYDCTVEADGLLTTITPADAAASPLRLERRDHPGGGVVVTVAFGRCMRDWVSDCLCDACDGDSAEFIEAAEQLVAVVTGGFDEFRLDDGQGYRSATRGAVSSWPSSPGEFFEVTWAPWPAMPAGVTDVGGAPGSAG</sequence>
<dbReference type="EMBL" id="BMNI01000006">
    <property type="protein sequence ID" value="GGO91026.1"/>
    <property type="molecule type" value="Genomic_DNA"/>
</dbReference>
<name>A0ABQ2NAV7_9ACTN</name>
<dbReference type="RefSeq" id="WP_188784272.1">
    <property type="nucleotide sequence ID" value="NZ_BMNI01000006.1"/>
</dbReference>
<evidence type="ECO:0000313" key="2">
    <source>
        <dbReference type="Proteomes" id="UP000655410"/>
    </source>
</evidence>
<dbReference type="Pfam" id="PF19736">
    <property type="entry name" value="DUF6226"/>
    <property type="match status" value="1"/>
</dbReference>
<keyword evidence="2" id="KW-1185">Reference proteome</keyword>
<dbReference type="InterPro" id="IPR045773">
    <property type="entry name" value="DUF6226"/>
</dbReference>
<gene>
    <name evidence="1" type="ORF">GCM10011584_24130</name>
</gene>